<organism evidence="4 5">
    <name type="scientific">Besnoitia besnoiti</name>
    <name type="common">Apicomplexan protozoan</name>
    <dbReference type="NCBI Taxonomy" id="94643"/>
    <lineage>
        <taxon>Eukaryota</taxon>
        <taxon>Sar</taxon>
        <taxon>Alveolata</taxon>
        <taxon>Apicomplexa</taxon>
        <taxon>Conoidasida</taxon>
        <taxon>Coccidia</taxon>
        <taxon>Eucoccidiorida</taxon>
        <taxon>Eimeriorina</taxon>
        <taxon>Sarcocystidae</taxon>
        <taxon>Besnoitia</taxon>
    </lineage>
</organism>
<dbReference type="GO" id="GO:0016020">
    <property type="term" value="C:membrane"/>
    <property type="evidence" value="ECO:0007669"/>
    <property type="project" value="InterPro"/>
</dbReference>
<keyword evidence="2" id="KW-0732">Signal</keyword>
<dbReference type="RefSeq" id="XP_029221383.1">
    <property type="nucleotide sequence ID" value="XM_029362418.1"/>
</dbReference>
<evidence type="ECO:0000313" key="4">
    <source>
        <dbReference type="EMBL" id="PFH37374.1"/>
    </source>
</evidence>
<sequence>MTGIVWALLTLCVFSARCGYCTKQEIHDISEKECREGKVSLPLPADQDTLVFKCGNKFPKLDPVGGDTVYEDETKIKEQATQLGALLSGATLKPDASTQTNTLHVTERKQENVKLVYVCKKGASSAGAHSLSERLHEVDEREGLSGSSPDQCIVIINVDGKPQTAHPDVNLEKPHPEHQSQETPAPDTVYTCSPGHDADIVVSKPNADVKLKCADYPKLTLKPAEELNAFNGQDGKCGEVKPLATLAPGVKRTTPSEDGTYTLSVSSLPAGSESKAFCYRCEAEAGLSGKEAGQACEFRITVKPDGADESGVSRVNGSSVGFTSAAVFAVGVSTGFY</sequence>
<dbReference type="EMBL" id="NWUJ01000002">
    <property type="protein sequence ID" value="PFH37374.1"/>
    <property type="molecule type" value="Genomic_DNA"/>
</dbReference>
<dbReference type="KEGG" id="bbes:BESB_038320"/>
<dbReference type="InterPro" id="IPR036755">
    <property type="entry name" value="SRS_dom_sf"/>
</dbReference>
<dbReference type="Proteomes" id="UP000224006">
    <property type="component" value="Chromosome II"/>
</dbReference>
<accession>A0A2A9MJL8</accession>
<feature type="domain" description="SRS" evidence="3">
    <location>
        <begin position="189"/>
        <end position="302"/>
    </location>
</feature>
<feature type="chain" id="PRO_5012925127" description="SRS domain-containing protein" evidence="2">
    <location>
        <begin position="19"/>
        <end position="337"/>
    </location>
</feature>
<dbReference type="Pfam" id="PF04092">
    <property type="entry name" value="SAG"/>
    <property type="match status" value="1"/>
</dbReference>
<feature type="signal peptide" evidence="2">
    <location>
        <begin position="1"/>
        <end position="18"/>
    </location>
</feature>
<feature type="region of interest" description="Disordered" evidence="1">
    <location>
        <begin position="163"/>
        <end position="186"/>
    </location>
</feature>
<dbReference type="GeneID" id="40308813"/>
<evidence type="ECO:0000313" key="5">
    <source>
        <dbReference type="Proteomes" id="UP000224006"/>
    </source>
</evidence>
<dbReference type="VEuPathDB" id="ToxoDB:BESB_038320"/>
<reference evidence="4 5" key="1">
    <citation type="submission" date="2017-09" db="EMBL/GenBank/DDBJ databases">
        <title>Genome sequencing of Besnoitia besnoiti strain Bb-Ger1.</title>
        <authorList>
            <person name="Schares G."/>
            <person name="Venepally P."/>
            <person name="Lorenzi H.A."/>
        </authorList>
    </citation>
    <scope>NUCLEOTIDE SEQUENCE [LARGE SCALE GENOMIC DNA]</scope>
    <source>
        <strain evidence="4 5">Bb-Ger1</strain>
    </source>
</reference>
<protein>
    <recommendedName>
        <fullName evidence="3">SRS domain-containing protein</fullName>
    </recommendedName>
</protein>
<evidence type="ECO:0000259" key="3">
    <source>
        <dbReference type="Pfam" id="PF04092"/>
    </source>
</evidence>
<evidence type="ECO:0000256" key="2">
    <source>
        <dbReference type="SAM" id="SignalP"/>
    </source>
</evidence>
<dbReference type="Gene3D" id="2.60.40.1320">
    <property type="entry name" value="SRS domain"/>
    <property type="match status" value="2"/>
</dbReference>
<dbReference type="AlphaFoldDB" id="A0A2A9MJL8"/>
<name>A0A2A9MJL8_BESBE</name>
<comment type="caution">
    <text evidence="4">The sequence shown here is derived from an EMBL/GenBank/DDBJ whole genome shotgun (WGS) entry which is preliminary data.</text>
</comment>
<dbReference type="InterPro" id="IPR007226">
    <property type="entry name" value="SRS_dom"/>
</dbReference>
<evidence type="ECO:0000256" key="1">
    <source>
        <dbReference type="SAM" id="MobiDB-lite"/>
    </source>
</evidence>
<feature type="compositionally biased region" description="Basic and acidic residues" evidence="1">
    <location>
        <begin position="169"/>
        <end position="180"/>
    </location>
</feature>
<gene>
    <name evidence="4" type="ORF">BESB_038320</name>
</gene>
<keyword evidence="5" id="KW-1185">Reference proteome</keyword>
<proteinExistence type="predicted"/>